<gene>
    <name evidence="1" type="ORF">THITH_05905</name>
</gene>
<accession>W0DN29</accession>
<protein>
    <submittedName>
        <fullName evidence="1">Uncharacterized protein</fullName>
    </submittedName>
</protein>
<dbReference type="OrthoDB" id="489469at2"/>
<proteinExistence type="predicted"/>
<evidence type="ECO:0000313" key="1">
    <source>
        <dbReference type="EMBL" id="AHE99999.1"/>
    </source>
</evidence>
<keyword evidence="2" id="KW-1185">Reference proteome</keyword>
<reference evidence="1 2" key="1">
    <citation type="submission" date="2013-12" db="EMBL/GenBank/DDBJ databases">
        <authorList>
            <consortium name="DOE Joint Genome Institute"/>
            <person name="Muyzer G."/>
            <person name="Huntemann M."/>
            <person name="Han J."/>
            <person name="Chen A."/>
            <person name="Kyrpides N."/>
            <person name="Mavromatis K."/>
            <person name="Markowitz V."/>
            <person name="Palaniappan K."/>
            <person name="Ivanova N."/>
            <person name="Schaumberg A."/>
            <person name="Pati A."/>
            <person name="Liolios K."/>
            <person name="Nordberg H.P."/>
            <person name="Cantor M.N."/>
            <person name="Hua S.X."/>
            <person name="Woyke T."/>
        </authorList>
    </citation>
    <scope>NUCLEOTIDE SEQUENCE [LARGE SCALE GENOMIC DNA]</scope>
    <source>
        <strain evidence="1 2">ARh 1</strain>
    </source>
</reference>
<dbReference type="AlphaFoldDB" id="W0DN29"/>
<dbReference type="EMBL" id="CP007029">
    <property type="protein sequence ID" value="AHE99999.1"/>
    <property type="molecule type" value="Genomic_DNA"/>
</dbReference>
<dbReference type="HOGENOM" id="CLU_2738785_0_0_6"/>
<dbReference type="RefSeq" id="WP_006749184.1">
    <property type="nucleotide sequence ID" value="NZ_CP007029.1"/>
</dbReference>
<dbReference type="Proteomes" id="UP000005289">
    <property type="component" value="Chromosome"/>
</dbReference>
<dbReference type="KEGG" id="tti:THITH_05905"/>
<evidence type="ECO:0000313" key="2">
    <source>
        <dbReference type="Proteomes" id="UP000005289"/>
    </source>
</evidence>
<dbReference type="STRING" id="713585.THITH_05905"/>
<sequence>MPYACGVVVHLTSALIVRDWLSRYFAVDASPMKHLVMLAPASFGSSLAHMGRSVLGRAMKGFVRRQEGQGR</sequence>
<name>W0DN29_9GAMM</name>
<organism evidence="1 2">
    <name type="scientific">Thioalkalivibrio paradoxus ARh 1</name>
    <dbReference type="NCBI Taxonomy" id="713585"/>
    <lineage>
        <taxon>Bacteria</taxon>
        <taxon>Pseudomonadati</taxon>
        <taxon>Pseudomonadota</taxon>
        <taxon>Gammaproteobacteria</taxon>
        <taxon>Chromatiales</taxon>
        <taxon>Ectothiorhodospiraceae</taxon>
        <taxon>Thioalkalivibrio</taxon>
    </lineage>
</organism>